<keyword evidence="4" id="KW-1185">Reference proteome</keyword>
<gene>
    <name evidence="3" type="ORF">NK718_11940</name>
</gene>
<dbReference type="EMBL" id="JANCLU010000010">
    <property type="protein sequence ID" value="MCP8939230.1"/>
    <property type="molecule type" value="Genomic_DNA"/>
</dbReference>
<proteinExistence type="predicted"/>
<evidence type="ECO:0000256" key="1">
    <source>
        <dbReference type="SAM" id="SignalP"/>
    </source>
</evidence>
<keyword evidence="1" id="KW-0732">Signal</keyword>
<dbReference type="InterPro" id="IPR028250">
    <property type="entry name" value="DsbDN"/>
</dbReference>
<dbReference type="RefSeq" id="WP_254742318.1">
    <property type="nucleotide sequence ID" value="NZ_JANCLU010000010.1"/>
</dbReference>
<feature type="signal peptide" evidence="1">
    <location>
        <begin position="1"/>
        <end position="22"/>
    </location>
</feature>
<sequence>MSSFRPLLALLALGLAAAPARAEWSSRAAAGASEWSRGLHATMRLLDGGPQDAAGRVYAAGIEIKLDPQFKTYWRTPGDSGLPPEFDWSASQNVAGVTVLWPAPYRFEDAAGSSIGYKEHVVLPLSVEAADPAKPVVLALKLDYAVCEQICIPVKGEAKLALAKAGLSTPHMAAIAEARKRAPAQHAIGDGPPPTFRSVEASGGKALLVSALVPDTAGVVDIFAEGPDGWVFSAPVPVAALPHGPGARLVNYRIPATESPKDGDVSRIPVVLTLTADDAAVETKLTPPALKAKAK</sequence>
<protein>
    <recommendedName>
        <fullName evidence="2">Thiol:disulfide interchange protein DsbD N-terminal domain-containing protein</fullName>
    </recommendedName>
</protein>
<dbReference type="Pfam" id="PF11412">
    <property type="entry name" value="DsbD_N"/>
    <property type="match status" value="1"/>
</dbReference>
<name>A0ABT1LER3_9HYPH</name>
<reference evidence="3 4" key="1">
    <citation type="submission" date="2022-07" db="EMBL/GenBank/DDBJ databases">
        <authorList>
            <person name="Li W.-J."/>
            <person name="Deng Q.-Q."/>
        </authorList>
    </citation>
    <scope>NUCLEOTIDE SEQUENCE [LARGE SCALE GENOMIC DNA]</scope>
    <source>
        <strain evidence="3 4">SYSU M60028</strain>
    </source>
</reference>
<dbReference type="Proteomes" id="UP001205890">
    <property type="component" value="Unassembled WGS sequence"/>
</dbReference>
<evidence type="ECO:0000259" key="2">
    <source>
        <dbReference type="Pfam" id="PF11412"/>
    </source>
</evidence>
<organism evidence="3 4">
    <name type="scientific">Alsobacter ponti</name>
    <dbReference type="NCBI Taxonomy" id="2962936"/>
    <lineage>
        <taxon>Bacteria</taxon>
        <taxon>Pseudomonadati</taxon>
        <taxon>Pseudomonadota</taxon>
        <taxon>Alphaproteobacteria</taxon>
        <taxon>Hyphomicrobiales</taxon>
        <taxon>Alsobacteraceae</taxon>
        <taxon>Alsobacter</taxon>
    </lineage>
</organism>
<accession>A0ABT1LER3</accession>
<evidence type="ECO:0000313" key="3">
    <source>
        <dbReference type="EMBL" id="MCP8939230.1"/>
    </source>
</evidence>
<feature type="domain" description="Thiol:disulfide interchange protein DsbD N-terminal" evidence="2">
    <location>
        <begin position="59"/>
        <end position="158"/>
    </location>
</feature>
<evidence type="ECO:0000313" key="4">
    <source>
        <dbReference type="Proteomes" id="UP001205890"/>
    </source>
</evidence>
<feature type="chain" id="PRO_5046664387" description="Thiol:disulfide interchange protein DsbD N-terminal domain-containing protein" evidence="1">
    <location>
        <begin position="23"/>
        <end position="295"/>
    </location>
</feature>
<comment type="caution">
    <text evidence="3">The sequence shown here is derived from an EMBL/GenBank/DDBJ whole genome shotgun (WGS) entry which is preliminary data.</text>
</comment>